<sequence length="266" mass="28722">MGQFFKRLSMAVVAVACATSAFAADLPEPVIEHVPQIPAVGGWYLRGDIGYKVYGDPSGSFRDGVIGDLRYVRESMDDAVNIGVGVGYRFNEYFRSDLTVDYETPSSAKGYAFCGLCTGNLSTEGADIDVWTVMFNGYVDLGTWYNITPYVGAGIGASYVRASNAYSINPGSTGTVNYSGTNGEWNLAWALMAGAAYDINPNWTIDAGYQYRNLGMAKTVRHTGVGTGGTRAKWDDLVAHEVRLGLRYNFGGAPVYYAPQAISSNF</sequence>
<organism evidence="4 5">
    <name type="scientific">Roseibium aestuarii</name>
    <dbReference type="NCBI Taxonomy" id="2600299"/>
    <lineage>
        <taxon>Bacteria</taxon>
        <taxon>Pseudomonadati</taxon>
        <taxon>Pseudomonadota</taxon>
        <taxon>Alphaproteobacteria</taxon>
        <taxon>Hyphomicrobiales</taxon>
        <taxon>Stappiaceae</taxon>
        <taxon>Roseibium</taxon>
    </lineage>
</organism>
<accession>A0ABW4JZQ5</accession>
<evidence type="ECO:0000313" key="4">
    <source>
        <dbReference type="EMBL" id="MFD1695705.1"/>
    </source>
</evidence>
<evidence type="ECO:0000256" key="2">
    <source>
        <dbReference type="SAM" id="SignalP"/>
    </source>
</evidence>
<dbReference type="SUPFAM" id="SSF56925">
    <property type="entry name" value="OMPA-like"/>
    <property type="match status" value="1"/>
</dbReference>
<proteinExistence type="predicted"/>
<evidence type="ECO:0000259" key="3">
    <source>
        <dbReference type="Pfam" id="PF13505"/>
    </source>
</evidence>
<evidence type="ECO:0000256" key="1">
    <source>
        <dbReference type="ARBA" id="ARBA00022729"/>
    </source>
</evidence>
<dbReference type="Proteomes" id="UP001597327">
    <property type="component" value="Unassembled WGS sequence"/>
</dbReference>
<keyword evidence="1 2" id="KW-0732">Signal</keyword>
<dbReference type="EMBL" id="JBHUFA010000002">
    <property type="protein sequence ID" value="MFD1695705.1"/>
    <property type="molecule type" value="Genomic_DNA"/>
</dbReference>
<dbReference type="InterPro" id="IPR011250">
    <property type="entry name" value="OMP/PagP_B-barrel"/>
</dbReference>
<reference evidence="5" key="1">
    <citation type="journal article" date="2019" name="Int. J. Syst. Evol. Microbiol.">
        <title>The Global Catalogue of Microorganisms (GCM) 10K type strain sequencing project: providing services to taxonomists for standard genome sequencing and annotation.</title>
        <authorList>
            <consortium name="The Broad Institute Genomics Platform"/>
            <consortium name="The Broad Institute Genome Sequencing Center for Infectious Disease"/>
            <person name="Wu L."/>
            <person name="Ma J."/>
        </authorList>
    </citation>
    <scope>NUCLEOTIDE SEQUENCE [LARGE SCALE GENOMIC DNA]</scope>
    <source>
        <strain evidence="5">JCM 3369</strain>
    </source>
</reference>
<dbReference type="InterPro" id="IPR027385">
    <property type="entry name" value="Beta-barrel_OMP"/>
</dbReference>
<dbReference type="RefSeq" id="WP_149893685.1">
    <property type="nucleotide sequence ID" value="NZ_JBHUFA010000002.1"/>
</dbReference>
<comment type="caution">
    <text evidence="4">The sequence shown here is derived from an EMBL/GenBank/DDBJ whole genome shotgun (WGS) entry which is preliminary data.</text>
</comment>
<keyword evidence="5" id="KW-1185">Reference proteome</keyword>
<gene>
    <name evidence="4" type="ORF">ACFSC7_09290</name>
</gene>
<protein>
    <submittedName>
        <fullName evidence="4">Outer membrane protein</fullName>
    </submittedName>
</protein>
<feature type="chain" id="PRO_5046597508" evidence="2">
    <location>
        <begin position="24"/>
        <end position="266"/>
    </location>
</feature>
<dbReference type="Pfam" id="PF13505">
    <property type="entry name" value="OMP_b-brl"/>
    <property type="match status" value="1"/>
</dbReference>
<dbReference type="Gene3D" id="2.40.160.20">
    <property type="match status" value="1"/>
</dbReference>
<evidence type="ECO:0000313" key="5">
    <source>
        <dbReference type="Proteomes" id="UP001597327"/>
    </source>
</evidence>
<feature type="signal peptide" evidence="2">
    <location>
        <begin position="1"/>
        <end position="23"/>
    </location>
</feature>
<feature type="domain" description="Outer membrane protein beta-barrel" evidence="3">
    <location>
        <begin position="12"/>
        <end position="250"/>
    </location>
</feature>
<name>A0ABW4JZQ5_9HYPH</name>